<dbReference type="EMBL" id="VWSH01000002">
    <property type="protein sequence ID" value="KAA5534914.1"/>
    <property type="molecule type" value="Genomic_DNA"/>
</dbReference>
<proteinExistence type="predicted"/>
<evidence type="ECO:0000313" key="2">
    <source>
        <dbReference type="Proteomes" id="UP000323632"/>
    </source>
</evidence>
<dbReference type="AlphaFoldDB" id="A0A5M6CII1"/>
<protein>
    <recommendedName>
        <fullName evidence="3">Lipoprotein</fullName>
    </recommendedName>
</protein>
<evidence type="ECO:0000313" key="1">
    <source>
        <dbReference type="EMBL" id="KAA5534914.1"/>
    </source>
</evidence>
<dbReference type="Proteomes" id="UP000323632">
    <property type="component" value="Unassembled WGS sequence"/>
</dbReference>
<accession>A0A5M6CII1</accession>
<organism evidence="1 2">
    <name type="scientific">Taibaiella lutea</name>
    <dbReference type="NCBI Taxonomy" id="2608001"/>
    <lineage>
        <taxon>Bacteria</taxon>
        <taxon>Pseudomonadati</taxon>
        <taxon>Bacteroidota</taxon>
        <taxon>Chitinophagia</taxon>
        <taxon>Chitinophagales</taxon>
        <taxon>Chitinophagaceae</taxon>
        <taxon>Taibaiella</taxon>
    </lineage>
</organism>
<keyword evidence="2" id="KW-1185">Reference proteome</keyword>
<evidence type="ECO:0008006" key="3">
    <source>
        <dbReference type="Google" id="ProtNLM"/>
    </source>
</evidence>
<sequence length="71" mass="7601">MKKIATFFSVVAVAAIAFTSCSKKGDYTCVCTLDGTEVARVTWNDIKKSDAETACNQQQTSGGSTIKCELQ</sequence>
<name>A0A5M6CII1_9BACT</name>
<gene>
    <name evidence="1" type="ORF">F0919_09950</name>
</gene>
<comment type="caution">
    <text evidence="1">The sequence shown here is derived from an EMBL/GenBank/DDBJ whole genome shotgun (WGS) entry which is preliminary data.</text>
</comment>
<dbReference type="PROSITE" id="PS51257">
    <property type="entry name" value="PROKAR_LIPOPROTEIN"/>
    <property type="match status" value="1"/>
</dbReference>
<reference evidence="1 2" key="1">
    <citation type="submission" date="2019-09" db="EMBL/GenBank/DDBJ databases">
        <title>Genome sequence and assembly of Taibaiella sp.</title>
        <authorList>
            <person name="Chhetri G."/>
        </authorList>
    </citation>
    <scope>NUCLEOTIDE SEQUENCE [LARGE SCALE GENOMIC DNA]</scope>
    <source>
        <strain evidence="1 2">KVB11</strain>
    </source>
</reference>
<dbReference type="RefSeq" id="WP_150032593.1">
    <property type="nucleotide sequence ID" value="NZ_VWSH01000002.1"/>
</dbReference>